<evidence type="ECO:0000256" key="1">
    <source>
        <dbReference type="SAM" id="MobiDB-lite"/>
    </source>
</evidence>
<dbReference type="Proteomes" id="UP000030742">
    <property type="component" value="Unassembled WGS sequence"/>
</dbReference>
<protein>
    <submittedName>
        <fullName evidence="2">Uncharacterized protein</fullName>
    </submittedName>
</protein>
<gene>
    <name evidence="2" type="ORF">D910_08837</name>
</gene>
<evidence type="ECO:0000313" key="3">
    <source>
        <dbReference type="Proteomes" id="UP000030742"/>
    </source>
</evidence>
<proteinExistence type="predicted"/>
<accession>U4UEP7</accession>
<evidence type="ECO:0000313" key="2">
    <source>
        <dbReference type="EMBL" id="ERL91507.1"/>
    </source>
</evidence>
<reference evidence="2 3" key="1">
    <citation type="journal article" date="2013" name="Genome Biol.">
        <title>Draft genome of the mountain pine beetle, Dendroctonus ponderosae Hopkins, a major forest pest.</title>
        <authorList>
            <person name="Keeling C.I."/>
            <person name="Yuen M.M."/>
            <person name="Liao N.Y."/>
            <person name="Docking T.R."/>
            <person name="Chan S.K."/>
            <person name="Taylor G.A."/>
            <person name="Palmquist D.L."/>
            <person name="Jackman S.D."/>
            <person name="Nguyen A."/>
            <person name="Li M."/>
            <person name="Henderson H."/>
            <person name="Janes J.K."/>
            <person name="Zhao Y."/>
            <person name="Pandoh P."/>
            <person name="Moore R."/>
            <person name="Sperling F.A."/>
            <person name="Huber D.P."/>
            <person name="Birol I."/>
            <person name="Jones S.J."/>
            <person name="Bohlmann J."/>
        </authorList>
    </citation>
    <scope>NUCLEOTIDE SEQUENCE</scope>
</reference>
<dbReference type="EMBL" id="KB632288">
    <property type="protein sequence ID" value="ERL91507.1"/>
    <property type="molecule type" value="Genomic_DNA"/>
</dbReference>
<sequence>MNPHYHPYGGPGELTSPHPPSPGNNSYHGHPGGPPGPHSGMHSANGHAIGSIGKNDCLYPLLPPTTK</sequence>
<dbReference type="AlphaFoldDB" id="U4UEP7"/>
<feature type="region of interest" description="Disordered" evidence="1">
    <location>
        <begin position="1"/>
        <end position="67"/>
    </location>
</feature>
<name>U4UEP7_DENPD</name>
<organism evidence="2 3">
    <name type="scientific">Dendroctonus ponderosae</name>
    <name type="common">Mountain pine beetle</name>
    <dbReference type="NCBI Taxonomy" id="77166"/>
    <lineage>
        <taxon>Eukaryota</taxon>
        <taxon>Metazoa</taxon>
        <taxon>Ecdysozoa</taxon>
        <taxon>Arthropoda</taxon>
        <taxon>Hexapoda</taxon>
        <taxon>Insecta</taxon>
        <taxon>Pterygota</taxon>
        <taxon>Neoptera</taxon>
        <taxon>Endopterygota</taxon>
        <taxon>Coleoptera</taxon>
        <taxon>Polyphaga</taxon>
        <taxon>Cucujiformia</taxon>
        <taxon>Curculionidae</taxon>
        <taxon>Scolytinae</taxon>
        <taxon>Dendroctonus</taxon>
    </lineage>
</organism>